<keyword evidence="1" id="KW-0732">Signal</keyword>
<reference evidence="3 4" key="1">
    <citation type="submission" date="2019-03" db="EMBL/GenBank/DDBJ databases">
        <authorList>
            <person name="Kim M.K.M."/>
        </authorList>
    </citation>
    <scope>NUCLEOTIDE SEQUENCE [LARGE SCALE GENOMIC DNA]</scope>
    <source>
        <strain evidence="3 4">17J68-15</strain>
    </source>
</reference>
<dbReference type="EMBL" id="SKFH01000023">
    <property type="protein sequence ID" value="TCZ69108.1"/>
    <property type="molecule type" value="Genomic_DNA"/>
</dbReference>
<proteinExistence type="predicted"/>
<keyword evidence="4" id="KW-1185">Reference proteome</keyword>
<feature type="domain" description="Tail specific protease N-terminal" evidence="2">
    <location>
        <begin position="34"/>
        <end position="160"/>
    </location>
</feature>
<organism evidence="3 4">
    <name type="scientific">Flaviaesturariibacter aridisoli</name>
    <dbReference type="NCBI Taxonomy" id="2545761"/>
    <lineage>
        <taxon>Bacteria</taxon>
        <taxon>Pseudomonadati</taxon>
        <taxon>Bacteroidota</taxon>
        <taxon>Chitinophagia</taxon>
        <taxon>Chitinophagales</taxon>
        <taxon>Chitinophagaceae</taxon>
        <taxon>Flaviaestuariibacter</taxon>
    </lineage>
</organism>
<evidence type="ECO:0000259" key="2">
    <source>
        <dbReference type="Pfam" id="PF17804"/>
    </source>
</evidence>
<evidence type="ECO:0000256" key="1">
    <source>
        <dbReference type="SAM" id="SignalP"/>
    </source>
</evidence>
<comment type="caution">
    <text evidence="3">The sequence shown here is derived from an EMBL/GenBank/DDBJ whole genome shotgun (WGS) entry which is preliminary data.</text>
</comment>
<dbReference type="Pfam" id="PF17804">
    <property type="entry name" value="TSP_NTD"/>
    <property type="match status" value="1"/>
</dbReference>
<protein>
    <recommendedName>
        <fullName evidence="2">Tail specific protease N-terminal domain-containing protein</fullName>
    </recommendedName>
</protein>
<dbReference type="AlphaFoldDB" id="A0A4R4DX02"/>
<evidence type="ECO:0000313" key="4">
    <source>
        <dbReference type="Proteomes" id="UP000295164"/>
    </source>
</evidence>
<dbReference type="InterPro" id="IPR040573">
    <property type="entry name" value="TSP_N"/>
</dbReference>
<dbReference type="RefSeq" id="WP_131852628.1">
    <property type="nucleotide sequence ID" value="NZ_SKFH01000023.1"/>
</dbReference>
<gene>
    <name evidence="3" type="ORF">E0486_13115</name>
</gene>
<accession>A0A4R4DX02</accession>
<name>A0A4R4DX02_9BACT</name>
<dbReference type="Proteomes" id="UP000295164">
    <property type="component" value="Unassembled WGS sequence"/>
</dbReference>
<feature type="chain" id="PRO_5020654227" description="Tail specific protease N-terminal domain-containing protein" evidence="1">
    <location>
        <begin position="25"/>
        <end position="169"/>
    </location>
</feature>
<sequence length="169" mass="19443">MKKFALVLFCLSLGLLSRSQSSPAQQQAILLRRIIERNHYSPRPVDDSFAAQVYQKVVRRLDDDGFLFTQPELDVLAAQRYRIDDELLGNGWNFLPQLAQLYTRALQRADTMVQALLQKPLDFTADDKGLIARDASPRYPPNVAELARHWQKQFKYRALLSKATKAILR</sequence>
<evidence type="ECO:0000313" key="3">
    <source>
        <dbReference type="EMBL" id="TCZ69108.1"/>
    </source>
</evidence>
<feature type="signal peptide" evidence="1">
    <location>
        <begin position="1"/>
        <end position="24"/>
    </location>
</feature>
<dbReference type="OrthoDB" id="9812068at2"/>